<dbReference type="RefSeq" id="WP_021645189.1">
    <property type="nucleotide sequence ID" value="NZ_KE993098.1"/>
</dbReference>
<accession>U2DZM0</accession>
<proteinExistence type="predicted"/>
<dbReference type="EMBL" id="AWSV01000093">
    <property type="protein sequence ID" value="ERI85396.1"/>
    <property type="molecule type" value="Genomic_DNA"/>
</dbReference>
<protein>
    <recommendedName>
        <fullName evidence="4">FecR protein domain-containing protein</fullName>
    </recommendedName>
</protein>
<evidence type="ECO:0000256" key="1">
    <source>
        <dbReference type="SAM" id="SignalP"/>
    </source>
</evidence>
<dbReference type="HOGENOM" id="CLU_107506_2_0_10"/>
<evidence type="ECO:0000313" key="3">
    <source>
        <dbReference type="Proteomes" id="UP000016496"/>
    </source>
</evidence>
<comment type="caution">
    <text evidence="2">The sequence shown here is derived from an EMBL/GenBank/DDBJ whole genome shotgun (WGS) entry which is preliminary data.</text>
</comment>
<organism evidence="2 3">
    <name type="scientific">Bacteroides pyogenes F0041</name>
    <dbReference type="NCBI Taxonomy" id="1321819"/>
    <lineage>
        <taxon>Bacteria</taxon>
        <taxon>Pseudomonadati</taxon>
        <taxon>Bacteroidota</taxon>
        <taxon>Bacteroidia</taxon>
        <taxon>Bacteroidales</taxon>
        <taxon>Bacteroidaceae</taxon>
        <taxon>Bacteroides</taxon>
    </lineage>
</organism>
<dbReference type="AlphaFoldDB" id="U2DZM0"/>
<dbReference type="Proteomes" id="UP000016496">
    <property type="component" value="Unassembled WGS sequence"/>
</dbReference>
<name>U2DZM0_9BACE</name>
<gene>
    <name evidence="2" type="ORF">HMPREF1981_01750</name>
</gene>
<evidence type="ECO:0000313" key="2">
    <source>
        <dbReference type="EMBL" id="ERI85396.1"/>
    </source>
</evidence>
<dbReference type="PATRIC" id="fig|1321819.3.peg.1616"/>
<feature type="signal peptide" evidence="1">
    <location>
        <begin position="1"/>
        <end position="22"/>
    </location>
</feature>
<reference evidence="2 3" key="1">
    <citation type="submission" date="2013-08" db="EMBL/GenBank/DDBJ databases">
        <authorList>
            <person name="Weinstock G."/>
            <person name="Sodergren E."/>
            <person name="Wylie T."/>
            <person name="Fulton L."/>
            <person name="Fulton R."/>
            <person name="Fronick C."/>
            <person name="O'Laughlin M."/>
            <person name="Godfrey J."/>
            <person name="Miner T."/>
            <person name="Herter B."/>
            <person name="Appelbaum E."/>
            <person name="Cordes M."/>
            <person name="Lek S."/>
            <person name="Wollam A."/>
            <person name="Pepin K.H."/>
            <person name="Palsikar V.B."/>
            <person name="Mitreva M."/>
            <person name="Wilson R.K."/>
        </authorList>
    </citation>
    <scope>NUCLEOTIDE SEQUENCE [LARGE SCALE GENOMIC DNA]</scope>
    <source>
        <strain evidence="2 3">F0041</strain>
    </source>
</reference>
<evidence type="ECO:0008006" key="4">
    <source>
        <dbReference type="Google" id="ProtNLM"/>
    </source>
</evidence>
<sequence length="218" mass="24653">MKRFIFSLIGCLCLFLNAPAQNGTAGSVFLFKSFQQARVIYKDGRHFSVPLNYNLATSSYVFIDKADGKEKEFSEAEQIAVIQIDDRTFLMRAGKATEIIQAEPEFYVSYTGNIKKRPHQISHGGTTETASVESYSTIAGTGIIGGVRINDGTVSTINKTYEARIGGKIKQFYNKRSFLKIFPKEKRLLLKTFIEENNINFDSIDEVLKLYRYTIINI</sequence>
<feature type="chain" id="PRO_5004625324" description="FecR protein domain-containing protein" evidence="1">
    <location>
        <begin position="23"/>
        <end position="218"/>
    </location>
</feature>
<keyword evidence="1" id="KW-0732">Signal</keyword>
<dbReference type="OrthoDB" id="1041650at2"/>